<keyword evidence="3 5" id="KW-1278">Translocase</keyword>
<evidence type="ECO:0000259" key="8">
    <source>
        <dbReference type="Pfam" id="PF00346"/>
    </source>
</evidence>
<dbReference type="GO" id="GO:0051287">
    <property type="term" value="F:NAD binding"/>
    <property type="evidence" value="ECO:0007669"/>
    <property type="project" value="InterPro"/>
</dbReference>
<keyword evidence="4 5" id="KW-0520">NAD</keyword>
<dbReference type="InterPro" id="IPR001135">
    <property type="entry name" value="NADH_Q_OxRdtase_suD"/>
</dbReference>
<dbReference type="Pfam" id="PF00346">
    <property type="entry name" value="Complex1_49kDa"/>
    <property type="match status" value="1"/>
</dbReference>
<keyword evidence="10" id="KW-1185">Reference proteome</keyword>
<comment type="subcellular location">
    <subcellularLocation>
        <location evidence="5">Cell membrane</location>
        <topology evidence="5">Peripheral membrane protein</topology>
        <orientation evidence="5">Cytoplasmic side</orientation>
    </subcellularLocation>
</comment>
<evidence type="ECO:0000256" key="5">
    <source>
        <dbReference type="HAMAP-Rule" id="MF_01358"/>
    </source>
</evidence>
<feature type="domain" description="NADH-quinone oxidoreductase subunit D" evidence="8">
    <location>
        <begin position="146"/>
        <end position="419"/>
    </location>
</feature>
<gene>
    <name evidence="9" type="primary">nqo4</name>
    <name evidence="5" type="synonym">nuoD</name>
    <name evidence="9" type="ORF">Mterra_01353</name>
</gene>
<sequence length="419" mass="47148">MLKEPIRPDDELHSKTSFGADIDDAPELKSEIMTLNVGPQHPSTHGVLRVVVDLSGEQILRLTPHIGYLHTGFEKTMENRTYTQDITYTPRMDYLHSFAHDLAYALCVERLVGAEVPIRAQTIRVMLNELSRVASHLVFLGTGLLDFGALTPFFYAFREREAVLDLFEWVSGQRFHHNYVRIGGLKEDLPPEFLGEMKRFLAVMPDRIDEYEKLFRESPIFYERAKGVAVIPAEDAINLSLTGGSLRASGVNYDVRKAYPYSGYETYSFDVPVLHGGDVYDRMVIRILEMRESVKIIRQAVERLEDIGPGPVRDPNPQVSLPPRALLETSMEAVIYHFKLVTEGFHPALGEVYVPTESARGELGYYIVSDGGSMPYRVKVRAPSFVNLQSLSYACKGVQMADMVVVIASLDPVMGDVDR</sequence>
<proteinExistence type="inferred from homology"/>
<keyword evidence="5" id="KW-0472">Membrane</keyword>
<dbReference type="GO" id="GO:0050136">
    <property type="term" value="F:NADH dehydrogenase (quinone) (non-electrogenic) activity"/>
    <property type="evidence" value="ECO:0007669"/>
    <property type="project" value="UniProtKB-UniRule"/>
</dbReference>
<comment type="subunit">
    <text evidence="5">NDH-1 is composed of 15 different subunits. Subunits NuoB, C, D, E, F, and G constitute the peripheral sector of the complex.</text>
</comment>
<comment type="catalytic activity">
    <reaction evidence="5">
        <text>a quinone + NADH + 5 H(+)(in) = a quinol + NAD(+) + 4 H(+)(out)</text>
        <dbReference type="Rhea" id="RHEA:57888"/>
        <dbReference type="ChEBI" id="CHEBI:15378"/>
        <dbReference type="ChEBI" id="CHEBI:24646"/>
        <dbReference type="ChEBI" id="CHEBI:57540"/>
        <dbReference type="ChEBI" id="CHEBI:57945"/>
        <dbReference type="ChEBI" id="CHEBI:132124"/>
    </reaction>
</comment>
<reference evidence="9 10" key="1">
    <citation type="submission" date="2018-08" db="EMBL/GenBank/DDBJ databases">
        <title>Meiothermus terrae DSM 26712 genome sequencing project.</title>
        <authorList>
            <person name="Da Costa M.S."/>
            <person name="Albuquerque L."/>
            <person name="Raposo P."/>
            <person name="Froufe H.J.C."/>
            <person name="Barroso C.S."/>
            <person name="Egas C."/>
        </authorList>
    </citation>
    <scope>NUCLEOTIDE SEQUENCE [LARGE SCALE GENOMIC DNA]</scope>
    <source>
        <strain evidence="9 10">DSM 26712</strain>
    </source>
</reference>
<feature type="region of interest" description="Disordered" evidence="7">
    <location>
        <begin position="1"/>
        <end position="22"/>
    </location>
</feature>
<dbReference type="PANTHER" id="PTHR11993:SF10">
    <property type="entry name" value="NADH DEHYDROGENASE [UBIQUINONE] IRON-SULFUR PROTEIN 2, MITOCHONDRIAL"/>
    <property type="match status" value="1"/>
</dbReference>
<dbReference type="InterPro" id="IPR014029">
    <property type="entry name" value="NADH_UbQ_OxRdtase_49kDa_CS"/>
</dbReference>
<dbReference type="PROSITE" id="PS00535">
    <property type="entry name" value="COMPLEX1_49K"/>
    <property type="match status" value="1"/>
</dbReference>
<dbReference type="EC" id="7.1.1.-" evidence="5"/>
<evidence type="ECO:0000256" key="4">
    <source>
        <dbReference type="ARBA" id="ARBA00023027"/>
    </source>
</evidence>
<evidence type="ECO:0000313" key="9">
    <source>
        <dbReference type="EMBL" id="RIH86813.1"/>
    </source>
</evidence>
<keyword evidence="2 5" id="KW-0813">Transport</keyword>
<dbReference type="InterPro" id="IPR029014">
    <property type="entry name" value="NiFe-Hase_large"/>
</dbReference>
<dbReference type="GO" id="GO:0005886">
    <property type="term" value="C:plasma membrane"/>
    <property type="evidence" value="ECO:0007669"/>
    <property type="project" value="UniProtKB-SubCell"/>
</dbReference>
<evidence type="ECO:0000256" key="6">
    <source>
        <dbReference type="RuleBase" id="RU003685"/>
    </source>
</evidence>
<dbReference type="GO" id="GO:0048038">
    <property type="term" value="F:quinone binding"/>
    <property type="evidence" value="ECO:0007669"/>
    <property type="project" value="UniProtKB-KW"/>
</dbReference>
<dbReference type="NCBIfam" id="NF004739">
    <property type="entry name" value="PRK06075.1"/>
    <property type="match status" value="1"/>
</dbReference>
<evidence type="ECO:0000256" key="3">
    <source>
        <dbReference type="ARBA" id="ARBA00022967"/>
    </source>
</evidence>
<dbReference type="HAMAP" id="MF_01358">
    <property type="entry name" value="NDH1_NuoD"/>
    <property type="match status" value="1"/>
</dbReference>
<keyword evidence="5" id="KW-1003">Cell membrane</keyword>
<dbReference type="EMBL" id="QXDL01000042">
    <property type="protein sequence ID" value="RIH86813.1"/>
    <property type="molecule type" value="Genomic_DNA"/>
</dbReference>
<accession>A0A399ETB5</accession>
<evidence type="ECO:0000256" key="7">
    <source>
        <dbReference type="SAM" id="MobiDB-lite"/>
    </source>
</evidence>
<dbReference type="NCBIfam" id="TIGR01962">
    <property type="entry name" value="NuoD"/>
    <property type="match status" value="1"/>
</dbReference>
<name>A0A399ETB5_9DEIN</name>
<comment type="function">
    <text evidence="5">NDH-1 shuttles electrons from NADH, via FMN and iron-sulfur (Fe-S) centers, to quinones in the respiratory chain. The immediate electron acceptor for the enzyme in this species is believed to be a menaquinone. Couples the redox reaction to proton translocation (for every two electrons transferred, four hydrogen ions are translocated across the cytoplasmic membrane), and thus conserves the redox energy in a proton gradient.</text>
</comment>
<dbReference type="AlphaFoldDB" id="A0A399ETB5"/>
<protein>
    <recommendedName>
        <fullName evidence="5">NADH-quinone oxidoreductase subunit D</fullName>
        <ecNumber evidence="5">7.1.1.-</ecNumber>
    </recommendedName>
    <alternativeName>
        <fullName evidence="5">NADH dehydrogenase I subunit D</fullName>
    </alternativeName>
    <alternativeName>
        <fullName evidence="5">NDH-1 subunit D</fullName>
    </alternativeName>
</protein>
<dbReference type="Gene3D" id="1.10.645.10">
    <property type="entry name" value="Cytochrome-c3 Hydrogenase, chain B"/>
    <property type="match status" value="1"/>
</dbReference>
<evidence type="ECO:0000313" key="10">
    <source>
        <dbReference type="Proteomes" id="UP000265715"/>
    </source>
</evidence>
<organism evidence="9 10">
    <name type="scientific">Calidithermus terrae</name>
    <dbReference type="NCBI Taxonomy" id="1408545"/>
    <lineage>
        <taxon>Bacteria</taxon>
        <taxon>Thermotogati</taxon>
        <taxon>Deinococcota</taxon>
        <taxon>Deinococci</taxon>
        <taxon>Thermales</taxon>
        <taxon>Thermaceae</taxon>
        <taxon>Calidithermus</taxon>
    </lineage>
</organism>
<evidence type="ECO:0000256" key="1">
    <source>
        <dbReference type="ARBA" id="ARBA00005769"/>
    </source>
</evidence>
<dbReference type="Proteomes" id="UP000265715">
    <property type="component" value="Unassembled WGS sequence"/>
</dbReference>
<dbReference type="InterPro" id="IPR022885">
    <property type="entry name" value="NDH1_su_D/H"/>
</dbReference>
<evidence type="ECO:0000256" key="2">
    <source>
        <dbReference type="ARBA" id="ARBA00022448"/>
    </source>
</evidence>
<dbReference type="PANTHER" id="PTHR11993">
    <property type="entry name" value="NADH-UBIQUINONE OXIDOREDUCTASE 49 KDA SUBUNIT"/>
    <property type="match status" value="1"/>
</dbReference>
<dbReference type="SUPFAM" id="SSF56762">
    <property type="entry name" value="HydB/Nqo4-like"/>
    <property type="match status" value="1"/>
</dbReference>
<comment type="caution">
    <text evidence="9">The sequence shown here is derived from an EMBL/GenBank/DDBJ whole genome shotgun (WGS) entry which is preliminary data.</text>
</comment>
<keyword evidence="9" id="KW-0560">Oxidoreductase</keyword>
<keyword evidence="5" id="KW-0874">Quinone</keyword>
<comment type="similarity">
    <text evidence="1 5 6">Belongs to the complex I 49 kDa subunit family.</text>
</comment>
<feature type="compositionally biased region" description="Basic and acidic residues" evidence="7">
    <location>
        <begin position="1"/>
        <end position="14"/>
    </location>
</feature>